<dbReference type="AlphaFoldDB" id="A0A4D5RCF2"/>
<reference evidence="2" key="1">
    <citation type="submission" date="2019-04" db="EMBL/GenBank/DDBJ databases">
        <title>An insight into the mialome of Ixodes scapularis.</title>
        <authorList>
            <person name="Ribeiro J.M."/>
            <person name="Mather T.N."/>
            <person name="Karim S."/>
        </authorList>
    </citation>
    <scope>NUCLEOTIDE SEQUENCE</scope>
</reference>
<accession>A0A4D5RCF2</accession>
<name>A0A4D5RCF2_IXOSC</name>
<dbReference type="EMBL" id="GHJT01000811">
    <property type="protein sequence ID" value="MOY34782.1"/>
    <property type="molecule type" value="Transcribed_RNA"/>
</dbReference>
<feature type="chain" id="PRO_5020030369" evidence="1">
    <location>
        <begin position="23"/>
        <end position="106"/>
    </location>
</feature>
<organism evidence="2">
    <name type="scientific">Ixodes scapularis</name>
    <name type="common">Black-legged tick</name>
    <name type="synonym">Deer tick</name>
    <dbReference type="NCBI Taxonomy" id="6945"/>
    <lineage>
        <taxon>Eukaryota</taxon>
        <taxon>Metazoa</taxon>
        <taxon>Ecdysozoa</taxon>
        <taxon>Arthropoda</taxon>
        <taxon>Chelicerata</taxon>
        <taxon>Arachnida</taxon>
        <taxon>Acari</taxon>
        <taxon>Parasitiformes</taxon>
        <taxon>Ixodida</taxon>
        <taxon>Ixodoidea</taxon>
        <taxon>Ixodidae</taxon>
        <taxon>Ixodinae</taxon>
        <taxon>Ixodes</taxon>
    </lineage>
</organism>
<protein>
    <submittedName>
        <fullName evidence="2">Putative secreted protein</fullName>
    </submittedName>
</protein>
<proteinExistence type="predicted"/>
<sequence length="106" mass="12542">MEFTIKLLLVVAAHAMLQAVGASQWDPYQIRYNVSVPGRRFFPCLQCFNYPCEGKEFFYDYSCCRVCRITRFWELCARDKADPPVVCPEHYVCLEFSRECMRKYGE</sequence>
<keyword evidence="1" id="KW-0732">Signal</keyword>
<evidence type="ECO:0000313" key="2">
    <source>
        <dbReference type="EMBL" id="MOY34782.1"/>
    </source>
</evidence>
<feature type="signal peptide" evidence="1">
    <location>
        <begin position="1"/>
        <end position="22"/>
    </location>
</feature>
<evidence type="ECO:0000256" key="1">
    <source>
        <dbReference type="SAM" id="SignalP"/>
    </source>
</evidence>